<feature type="binding site" evidence="11">
    <location>
        <position position="133"/>
    </location>
    <ligand>
        <name>(6S)-5-formyl-5,6,7,8-tetrahydrofolate</name>
        <dbReference type="ChEBI" id="CHEBI:57457"/>
    </ligand>
</feature>
<evidence type="ECO:0000259" key="13">
    <source>
        <dbReference type="PROSITE" id="PS51709"/>
    </source>
</evidence>
<dbReference type="InterPro" id="IPR025867">
    <property type="entry name" value="MnmE_helical"/>
</dbReference>
<dbReference type="SUPFAM" id="SSF116878">
    <property type="entry name" value="TrmE connector domain"/>
    <property type="match status" value="1"/>
</dbReference>
<comment type="subcellular location">
    <subcellularLocation>
        <location evidence="1 11">Cytoplasm</location>
    </subcellularLocation>
</comment>
<evidence type="ECO:0000256" key="1">
    <source>
        <dbReference type="ARBA" id="ARBA00004496"/>
    </source>
</evidence>
<dbReference type="NCBIfam" id="TIGR00231">
    <property type="entry name" value="small_GTP"/>
    <property type="match status" value="1"/>
</dbReference>
<dbReference type="PANTHER" id="PTHR42714">
    <property type="entry name" value="TRNA MODIFICATION GTPASE GTPBP3"/>
    <property type="match status" value="1"/>
</dbReference>
<dbReference type="InterPro" id="IPR005225">
    <property type="entry name" value="Small_GTP-bd"/>
</dbReference>
<comment type="similarity">
    <text evidence="2 11 12">Belongs to the TRAFAC class TrmE-Era-EngA-EngB-Septin-like GTPase superfamily. TrmE GTPase family.</text>
</comment>
<feature type="binding site" evidence="11">
    <location>
        <begin position="239"/>
        <end position="244"/>
    </location>
    <ligand>
        <name>GTP</name>
        <dbReference type="ChEBI" id="CHEBI:37565"/>
    </ligand>
</feature>
<dbReference type="GO" id="GO:0003924">
    <property type="term" value="F:GTPase activity"/>
    <property type="evidence" value="ECO:0007669"/>
    <property type="project" value="UniProtKB-UniRule"/>
</dbReference>
<evidence type="ECO:0000256" key="7">
    <source>
        <dbReference type="ARBA" id="ARBA00022801"/>
    </source>
</evidence>
<name>A0A432XNV7_9GAMM</name>
<dbReference type="CDD" id="cd04164">
    <property type="entry name" value="trmE"/>
    <property type="match status" value="1"/>
</dbReference>
<dbReference type="NCBIfam" id="NF003661">
    <property type="entry name" value="PRK05291.1-3"/>
    <property type="match status" value="1"/>
</dbReference>
<dbReference type="InterPro" id="IPR031168">
    <property type="entry name" value="G_TrmE"/>
</dbReference>
<dbReference type="PANTHER" id="PTHR42714:SF2">
    <property type="entry name" value="TRNA MODIFICATION GTPASE GTPBP3, MITOCHONDRIAL"/>
    <property type="match status" value="1"/>
</dbReference>
<dbReference type="AlphaFoldDB" id="A0A432XNV7"/>
<feature type="binding site" evidence="11">
    <location>
        <position position="239"/>
    </location>
    <ligand>
        <name>K(+)</name>
        <dbReference type="ChEBI" id="CHEBI:29103"/>
    </ligand>
</feature>
<feature type="binding site" evidence="11">
    <location>
        <begin position="258"/>
        <end position="264"/>
    </location>
    <ligand>
        <name>GTP</name>
        <dbReference type="ChEBI" id="CHEBI:37565"/>
    </ligand>
</feature>
<dbReference type="GO" id="GO:0030488">
    <property type="term" value="P:tRNA methylation"/>
    <property type="evidence" value="ECO:0007669"/>
    <property type="project" value="TreeGrafter"/>
</dbReference>
<dbReference type="PROSITE" id="PS51709">
    <property type="entry name" value="G_TRME"/>
    <property type="match status" value="1"/>
</dbReference>
<feature type="binding site" evidence="11">
    <location>
        <position position="264"/>
    </location>
    <ligand>
        <name>Mg(2+)</name>
        <dbReference type="ChEBI" id="CHEBI:18420"/>
    </ligand>
</feature>
<accession>A0A432XNV7</accession>
<dbReference type="GO" id="GO:0046872">
    <property type="term" value="F:metal ion binding"/>
    <property type="evidence" value="ECO:0007669"/>
    <property type="project" value="UniProtKB-KW"/>
</dbReference>
<keyword evidence="5 11" id="KW-0479">Metal-binding</keyword>
<feature type="binding site" evidence="11">
    <location>
        <position position="263"/>
    </location>
    <ligand>
        <name>K(+)</name>
        <dbReference type="ChEBI" id="CHEBI:29103"/>
    </ligand>
</feature>
<keyword evidence="7 11" id="KW-0378">Hydrolase</keyword>
<evidence type="ECO:0000256" key="2">
    <source>
        <dbReference type="ARBA" id="ARBA00011043"/>
    </source>
</evidence>
<reference evidence="15" key="1">
    <citation type="journal article" date="2018" name="Front. Microbiol.">
        <title>Genome-Based Analysis Reveals the Taxonomy and Diversity of the Family Idiomarinaceae.</title>
        <authorList>
            <person name="Liu Y."/>
            <person name="Lai Q."/>
            <person name="Shao Z."/>
        </authorList>
    </citation>
    <scope>NUCLEOTIDE SEQUENCE [LARGE SCALE GENOMIC DNA]</scope>
    <source>
        <strain evidence="15">F23</strain>
    </source>
</reference>
<dbReference type="InterPro" id="IPR018948">
    <property type="entry name" value="GTP-bd_TrmE_N"/>
</dbReference>
<dbReference type="InterPro" id="IPR006073">
    <property type="entry name" value="GTP-bd"/>
</dbReference>
<keyword evidence="9 11" id="KW-0630">Potassium</keyword>
<gene>
    <name evidence="11" type="primary">mnmE</name>
    <name evidence="11" type="synonym">trmE</name>
    <name evidence="14" type="ORF">CWE25_12490</name>
</gene>
<dbReference type="InterPro" id="IPR027368">
    <property type="entry name" value="MnmE_dom2"/>
</dbReference>
<dbReference type="GO" id="GO:0002098">
    <property type="term" value="P:tRNA wobble uridine modification"/>
    <property type="evidence" value="ECO:0007669"/>
    <property type="project" value="TreeGrafter"/>
</dbReference>
<evidence type="ECO:0000256" key="6">
    <source>
        <dbReference type="ARBA" id="ARBA00022741"/>
    </source>
</evidence>
<dbReference type="SUPFAM" id="SSF52540">
    <property type="entry name" value="P-loop containing nucleoside triphosphate hydrolases"/>
    <property type="match status" value="1"/>
</dbReference>
<evidence type="ECO:0000256" key="9">
    <source>
        <dbReference type="ARBA" id="ARBA00022958"/>
    </source>
</evidence>
<dbReference type="NCBIfam" id="TIGR00450">
    <property type="entry name" value="mnmE_trmE_thdF"/>
    <property type="match status" value="1"/>
</dbReference>
<evidence type="ECO:0000256" key="4">
    <source>
        <dbReference type="ARBA" id="ARBA00022694"/>
    </source>
</evidence>
<dbReference type="Proteomes" id="UP000287330">
    <property type="component" value="Unassembled WGS sequence"/>
</dbReference>
<evidence type="ECO:0000256" key="12">
    <source>
        <dbReference type="RuleBase" id="RU003313"/>
    </source>
</evidence>
<feature type="binding site" evidence="11">
    <location>
        <begin position="283"/>
        <end position="286"/>
    </location>
    <ligand>
        <name>GTP</name>
        <dbReference type="ChEBI" id="CHEBI:37565"/>
    </ligand>
</feature>
<dbReference type="InterPro" id="IPR027417">
    <property type="entry name" value="P-loop_NTPase"/>
</dbReference>
<dbReference type="GO" id="GO:0005525">
    <property type="term" value="F:GTP binding"/>
    <property type="evidence" value="ECO:0007669"/>
    <property type="project" value="UniProtKB-UniRule"/>
</dbReference>
<feature type="binding site" evidence="11">
    <location>
        <position position="93"/>
    </location>
    <ligand>
        <name>(6S)-5-formyl-5,6,7,8-tetrahydrofolate</name>
        <dbReference type="ChEBI" id="CHEBI:57457"/>
    </ligand>
</feature>
<comment type="cofactor">
    <cofactor evidence="11">
        <name>K(+)</name>
        <dbReference type="ChEBI" id="CHEBI:29103"/>
    </cofactor>
    <text evidence="11">Binds 1 potassium ion per subunit.</text>
</comment>
<dbReference type="EC" id="3.6.-.-" evidence="11"/>
<dbReference type="InterPro" id="IPR027266">
    <property type="entry name" value="TrmE/GcvT-like"/>
</dbReference>
<organism evidence="14 15">
    <name type="scientific">Idiomarina fontislapidosi</name>
    <dbReference type="NCBI Taxonomy" id="263723"/>
    <lineage>
        <taxon>Bacteria</taxon>
        <taxon>Pseudomonadati</taxon>
        <taxon>Pseudomonadota</taxon>
        <taxon>Gammaproteobacteria</taxon>
        <taxon>Alteromonadales</taxon>
        <taxon>Idiomarinaceae</taxon>
        <taxon>Idiomarina</taxon>
    </lineage>
</organism>
<evidence type="ECO:0000256" key="10">
    <source>
        <dbReference type="ARBA" id="ARBA00023134"/>
    </source>
</evidence>
<dbReference type="Pfam" id="PF10396">
    <property type="entry name" value="TrmE_N"/>
    <property type="match status" value="1"/>
</dbReference>
<evidence type="ECO:0000256" key="5">
    <source>
        <dbReference type="ARBA" id="ARBA00022723"/>
    </source>
</evidence>
<feature type="binding site" evidence="11">
    <location>
        <position position="36"/>
    </location>
    <ligand>
        <name>(6S)-5-formyl-5,6,7,8-tetrahydrofolate</name>
        <dbReference type="ChEBI" id="CHEBI:57457"/>
    </ligand>
</feature>
<keyword evidence="3 11" id="KW-0963">Cytoplasm</keyword>
<feature type="binding site" evidence="11">
    <location>
        <position position="258"/>
    </location>
    <ligand>
        <name>K(+)</name>
        <dbReference type="ChEBI" id="CHEBI:29103"/>
    </ligand>
</feature>
<evidence type="ECO:0000313" key="14">
    <source>
        <dbReference type="EMBL" id="RUO50405.1"/>
    </source>
</evidence>
<comment type="function">
    <text evidence="11">Exhibits a very high intrinsic GTPase hydrolysis rate. Involved in the addition of a carboxymethylaminomethyl (cmnm) group at the wobble position (U34) of certain tRNAs, forming tRNA-cmnm(5)s(2)U34.</text>
</comment>
<sequence length="467" mass="51369">MNPSVHEPTITNNEFSNDSIVAQATPPGRGGVGIVRVSGPQAEHVAHALIGHCPPVRKAEYVPFYDKDGQLLDEGIALFFKGPNSFTGEDVLELQGHGGPVLIDMIIKAILELPDIRPARPGEFSERAFLNDKLDLTQAEAIADLIDTNSEQAAKAALQSLKGEFSHKIDVLVDAVIHLRMYVEAAIDFPDEEIDFLSDGKVATDLAEIIDQLFHIEQQAKQGTLMREGMRIVIAGRPNAGKSSLLNALAGRESAIVTEIAGTTRDVLREHIQIDGMPLHIIDTAGLRESPDQVERIGIERAWDEIRQADRVLFMVDSQDTSAIHPDDIWPEFFAQLPDDMPFTVVRNKVDLTQESIGLTEHNGIPVLQLSAKTGHGIEQLREHLKHCVGYSATSEGSFMARRRHLDALEKAKSHLLLGQEHLELNLAGELLAEELRLTQQHLSEITGEFTSDDLLGQIFGSFCIGK</sequence>
<dbReference type="Gene3D" id="3.30.1360.120">
    <property type="entry name" value="Probable tRNA modification gtpase trme, domain 1"/>
    <property type="match status" value="1"/>
</dbReference>
<proteinExistence type="inferred from homology"/>
<keyword evidence="15" id="KW-1185">Reference proteome</keyword>
<keyword evidence="6 11" id="KW-0547">Nucleotide-binding</keyword>
<comment type="caution">
    <text evidence="14">The sequence shown here is derived from an EMBL/GenBank/DDBJ whole genome shotgun (WGS) entry which is preliminary data.</text>
</comment>
<comment type="caution">
    <text evidence="11">Lacks conserved residue(s) required for the propagation of feature annotation.</text>
</comment>
<evidence type="ECO:0000256" key="3">
    <source>
        <dbReference type="ARBA" id="ARBA00022490"/>
    </source>
</evidence>
<evidence type="ECO:0000256" key="8">
    <source>
        <dbReference type="ARBA" id="ARBA00022842"/>
    </source>
</evidence>
<dbReference type="Gene3D" id="3.40.50.300">
    <property type="entry name" value="P-loop containing nucleotide triphosphate hydrolases"/>
    <property type="match status" value="1"/>
</dbReference>
<dbReference type="CDD" id="cd14858">
    <property type="entry name" value="TrmE_N"/>
    <property type="match status" value="1"/>
</dbReference>
<dbReference type="FunFam" id="3.30.1360.120:FF:000001">
    <property type="entry name" value="tRNA modification GTPase MnmE"/>
    <property type="match status" value="1"/>
</dbReference>
<dbReference type="Pfam" id="PF12631">
    <property type="entry name" value="MnmE_helical"/>
    <property type="match status" value="1"/>
</dbReference>
<feature type="domain" description="TrmE-type G" evidence="13">
    <location>
        <begin position="229"/>
        <end position="390"/>
    </location>
</feature>
<dbReference type="GO" id="GO:0005829">
    <property type="term" value="C:cytosol"/>
    <property type="evidence" value="ECO:0007669"/>
    <property type="project" value="TreeGrafter"/>
</dbReference>
<dbReference type="Gene3D" id="1.20.120.430">
    <property type="entry name" value="tRNA modification GTPase MnmE domain 2"/>
    <property type="match status" value="1"/>
</dbReference>
<comment type="subunit">
    <text evidence="11">Homodimer. Heterotetramer of two MnmE and two MnmG subunits.</text>
</comment>
<keyword evidence="10 11" id="KW-0342">GTP-binding</keyword>
<dbReference type="HAMAP" id="MF_00379">
    <property type="entry name" value="GTPase_MnmE"/>
    <property type="match status" value="1"/>
</dbReference>
<evidence type="ECO:0000313" key="15">
    <source>
        <dbReference type="Proteomes" id="UP000287330"/>
    </source>
</evidence>
<dbReference type="SMART" id="SM00173">
    <property type="entry name" value="RAS"/>
    <property type="match status" value="1"/>
</dbReference>
<feature type="binding site" evidence="11">
    <location>
        <position position="260"/>
    </location>
    <ligand>
        <name>K(+)</name>
        <dbReference type="ChEBI" id="CHEBI:29103"/>
    </ligand>
</feature>
<keyword evidence="4 11" id="KW-0819">tRNA processing</keyword>
<feature type="binding site" evidence="11">
    <location>
        <position position="467"/>
    </location>
    <ligand>
        <name>(6S)-5-formyl-5,6,7,8-tetrahydrofolate</name>
        <dbReference type="ChEBI" id="CHEBI:57457"/>
    </ligand>
</feature>
<dbReference type="InterPro" id="IPR004520">
    <property type="entry name" value="GTPase_MnmE"/>
</dbReference>
<dbReference type="RefSeq" id="WP_110576239.1">
    <property type="nucleotide sequence ID" value="NZ_PIPV01000015.1"/>
</dbReference>
<feature type="binding site" evidence="11">
    <location>
        <position position="243"/>
    </location>
    <ligand>
        <name>Mg(2+)</name>
        <dbReference type="ChEBI" id="CHEBI:18420"/>
    </ligand>
</feature>
<keyword evidence="8 11" id="KW-0460">Magnesium</keyword>
<dbReference type="EMBL" id="PIPV01000015">
    <property type="protein sequence ID" value="RUO50405.1"/>
    <property type="molecule type" value="Genomic_DNA"/>
</dbReference>
<dbReference type="FunFam" id="3.40.50.300:FF:000249">
    <property type="entry name" value="tRNA modification GTPase MnmE"/>
    <property type="match status" value="1"/>
</dbReference>
<evidence type="ECO:0000256" key="11">
    <source>
        <dbReference type="HAMAP-Rule" id="MF_00379"/>
    </source>
</evidence>
<protein>
    <recommendedName>
        <fullName evidence="11">tRNA modification GTPase MnmE</fullName>
        <ecNumber evidence="11">3.6.-.-</ecNumber>
    </recommendedName>
</protein>
<dbReference type="Pfam" id="PF01926">
    <property type="entry name" value="MMR_HSR1"/>
    <property type="match status" value="1"/>
</dbReference>
<dbReference type="OrthoDB" id="9805918at2"/>